<dbReference type="Proteomes" id="UP000747399">
    <property type="component" value="Unassembled WGS sequence"/>
</dbReference>
<dbReference type="Gene3D" id="1.10.10.60">
    <property type="entry name" value="Homeodomain-like"/>
    <property type="match status" value="2"/>
</dbReference>
<feature type="compositionally biased region" description="Low complexity" evidence="1">
    <location>
        <begin position="163"/>
        <end position="185"/>
    </location>
</feature>
<sequence>FVPPPPAAVVSDGGGGRGGAAAGSDISRSPKRRRLHQHQHQTSATHQQQAHHQTQQNQEQQQQQQQQQQQPQQGLQGQQVPINVSAALPPPAAVVMHPALALHSYMMSSSAAAYFMEMHKAAAVSAVAAAAAAAASTGAPALGHRSLLSLQPQSPFQPDGAVQPQPFNQVPQPQQPAQLEQPPQHQRGEEESADGPAGTRGYRGTSRNAPAQPPPPPHPHRGDEVPPEGPSGPTIRAGDTAPLSMVPGPLRSRSQPQPPPPPPPPPPRTTSAVLVRGERSPRSSSADPAAPAALAPLCRGAGSAVIQSAVPIAGFSGSGCGTCGGDACARDEEVVGADAAPMRVATAPLGNPAERLARGDGMTAAAGSCCTVSSHRPLLLAPLPQASVPAPCVPSLQQPQEGGHPSEGHLGLERRYDQGNQQPTELQCNHGPGCTLSPQRPYTCHCRKPDVPPIPVGACRALASAREGQQQEAVQRCQTLHDPQRVGDMEAAAAAAATVAALVATAAVSPRHEAGNSSESAVAVVTATAAKPSTNGCDEALLAILPYLPRGIHDVATANPQQQTAAAAAALRQHAAFQQAASPAAAAALPLHAQIPPLPPPLTHPQPTVPTSAAPFGEPAPSVGHEEGIRGSLREPGAAPLIAEGSCQGCTSTSGAGGGSGPNPSKRVWSEAESRALAELVGSLGEGNWCRVARELNSKFAQSAPPAEGAGHHQPLHAAGGGSRGAEGASGRRSAKQCRERWLHHLKPDISKKSWNEQEEWALVVAHAEVGNRWADIARKLGGVRSENTVKNHWNSALRRKQLWRYADMRISVLDSYQVVHGFKKVPPEVHEDVLAAVAVAEQRLPVPCSGGGGRAGAGDGGGGGRNSARAPRSARKYGNASSNTIPGAAEAPQGEPDVNTAASGEAQRLPPIVVAVPSASAGGAIVAGEAPPLLPPDGMAALPRLTNSGGLHGHLVVGGAAENQGLGNHLEGHQRQHLQHLQLAEQQLRPHVAGERSTRPTVGAASALPAAEMAISRDQQQQQQQPISAPVLPSGSSGDMLAMSSGNGGLQSLQLQSQPQLHHQLLQLQQDAVTPMNSRGPRDSVLSATTLPPPTAARVPGSTRLLPLLQPEPLAAAASSPSLALPPMVEACGVDLAAAVAAAAAQHHRQHRHQVGPLMTPAEAIAAATAAAAASVAAGPPPLHQQRHQQQATAVPAGNPSEMPPAAAFQQQQQQTHPQAPVLQQPHQLLLVQEQLQQQQVILQQHLAQMLAAHAAAHGHTAAPAGPSPAPPAGAAAAAMTITAAQLPPPASGGMAGTSGNADVGEEHCMLDFFA</sequence>
<feature type="region of interest" description="Disordered" evidence="1">
    <location>
        <begin position="702"/>
        <end position="738"/>
    </location>
</feature>
<feature type="domain" description="Myb-like" evidence="2">
    <location>
        <begin position="747"/>
        <end position="798"/>
    </location>
</feature>
<feature type="region of interest" description="Disordered" evidence="1">
    <location>
        <begin position="1075"/>
        <end position="1102"/>
    </location>
</feature>
<name>A0A8J4BCA4_9CHLO</name>
<evidence type="ECO:0000313" key="4">
    <source>
        <dbReference type="EMBL" id="GIL57863.1"/>
    </source>
</evidence>
<comment type="caution">
    <text evidence="4">The sequence shown here is derived from an EMBL/GenBank/DDBJ whole genome shotgun (WGS) entry which is preliminary data.</text>
</comment>
<dbReference type="PANTHER" id="PTHR45614:SF25">
    <property type="entry name" value="MYB PROTEIN"/>
    <property type="match status" value="1"/>
</dbReference>
<dbReference type="InterPro" id="IPR017930">
    <property type="entry name" value="Myb_dom"/>
</dbReference>
<dbReference type="PROSITE" id="PS50090">
    <property type="entry name" value="MYB_LIKE"/>
    <property type="match status" value="2"/>
</dbReference>
<organism evidence="4 5">
    <name type="scientific">Volvox africanus</name>
    <dbReference type="NCBI Taxonomy" id="51714"/>
    <lineage>
        <taxon>Eukaryota</taxon>
        <taxon>Viridiplantae</taxon>
        <taxon>Chlorophyta</taxon>
        <taxon>core chlorophytes</taxon>
        <taxon>Chlorophyceae</taxon>
        <taxon>CS clade</taxon>
        <taxon>Chlamydomonadales</taxon>
        <taxon>Volvocaceae</taxon>
        <taxon>Volvox</taxon>
    </lineage>
</organism>
<keyword evidence="5" id="KW-1185">Reference proteome</keyword>
<gene>
    <name evidence="4" type="ORF">Vafri_13091</name>
</gene>
<dbReference type="SMART" id="SM00717">
    <property type="entry name" value="SANT"/>
    <property type="match status" value="2"/>
</dbReference>
<feature type="region of interest" description="Disordered" evidence="1">
    <location>
        <begin position="847"/>
        <end position="903"/>
    </location>
</feature>
<feature type="compositionally biased region" description="Basic and acidic residues" evidence="1">
    <location>
        <begin position="624"/>
        <end position="633"/>
    </location>
</feature>
<feature type="domain" description="HTH myb-type" evidence="3">
    <location>
        <begin position="747"/>
        <end position="802"/>
    </location>
</feature>
<evidence type="ECO:0000256" key="1">
    <source>
        <dbReference type="SAM" id="MobiDB-lite"/>
    </source>
</evidence>
<dbReference type="InterPro" id="IPR009057">
    <property type="entry name" value="Homeodomain-like_sf"/>
</dbReference>
<feature type="compositionally biased region" description="Gly residues" evidence="1">
    <location>
        <begin position="12"/>
        <end position="21"/>
    </location>
</feature>
<feature type="compositionally biased region" description="Basic residues" evidence="1">
    <location>
        <begin position="29"/>
        <end position="39"/>
    </location>
</feature>
<dbReference type="GO" id="GO:0005634">
    <property type="term" value="C:nucleus"/>
    <property type="evidence" value="ECO:0007669"/>
    <property type="project" value="TreeGrafter"/>
</dbReference>
<feature type="compositionally biased region" description="Low complexity" evidence="1">
    <location>
        <begin position="645"/>
        <end position="654"/>
    </location>
</feature>
<feature type="region of interest" description="Disordered" evidence="1">
    <location>
        <begin position="1"/>
        <end position="77"/>
    </location>
</feature>
<evidence type="ECO:0000259" key="3">
    <source>
        <dbReference type="PROSITE" id="PS51294"/>
    </source>
</evidence>
<protein>
    <submittedName>
        <fullName evidence="4">Uncharacterized protein</fullName>
    </submittedName>
</protein>
<dbReference type="Pfam" id="PF00249">
    <property type="entry name" value="Myb_DNA-binding"/>
    <property type="match status" value="1"/>
</dbReference>
<feature type="compositionally biased region" description="Low complexity" evidence="1">
    <location>
        <begin position="40"/>
        <end position="77"/>
    </location>
</feature>
<feature type="compositionally biased region" description="Pro residues" evidence="1">
    <location>
        <begin position="256"/>
        <end position="268"/>
    </location>
</feature>
<feature type="compositionally biased region" description="Low complexity" evidence="1">
    <location>
        <begin position="1205"/>
        <end position="1221"/>
    </location>
</feature>
<evidence type="ECO:0000259" key="2">
    <source>
        <dbReference type="PROSITE" id="PS50090"/>
    </source>
</evidence>
<feature type="region of interest" description="Disordered" evidence="1">
    <location>
        <begin position="595"/>
        <end position="670"/>
    </location>
</feature>
<dbReference type="GO" id="GO:0000978">
    <property type="term" value="F:RNA polymerase II cis-regulatory region sequence-specific DNA binding"/>
    <property type="evidence" value="ECO:0007669"/>
    <property type="project" value="TreeGrafter"/>
</dbReference>
<feature type="region of interest" description="Disordered" evidence="1">
    <location>
        <begin position="1015"/>
        <end position="1052"/>
    </location>
</feature>
<feature type="non-terminal residue" evidence="4">
    <location>
        <position position="1"/>
    </location>
</feature>
<dbReference type="GO" id="GO:0000981">
    <property type="term" value="F:DNA-binding transcription factor activity, RNA polymerase II-specific"/>
    <property type="evidence" value="ECO:0007669"/>
    <property type="project" value="TreeGrafter"/>
</dbReference>
<proteinExistence type="predicted"/>
<feature type="compositionally biased region" description="Pro residues" evidence="1">
    <location>
        <begin position="596"/>
        <end position="608"/>
    </location>
</feature>
<dbReference type="InterPro" id="IPR050560">
    <property type="entry name" value="MYB_TF"/>
</dbReference>
<feature type="region of interest" description="Disordered" evidence="1">
    <location>
        <begin position="1177"/>
        <end position="1221"/>
    </location>
</feature>
<accession>A0A8J4BCA4</accession>
<feature type="compositionally biased region" description="Gly residues" evidence="1">
    <location>
        <begin position="850"/>
        <end position="866"/>
    </location>
</feature>
<reference evidence="4" key="1">
    <citation type="journal article" date="2021" name="Proc. Natl. Acad. Sci. U.S.A.">
        <title>Three genomes in the algal genus Volvox reveal the fate of a haploid sex-determining region after a transition to homothallism.</title>
        <authorList>
            <person name="Yamamoto K."/>
            <person name="Hamaji T."/>
            <person name="Kawai-Toyooka H."/>
            <person name="Matsuzaki R."/>
            <person name="Takahashi F."/>
            <person name="Nishimura Y."/>
            <person name="Kawachi M."/>
            <person name="Noguchi H."/>
            <person name="Minakuchi Y."/>
            <person name="Umen J.G."/>
            <person name="Toyoda A."/>
            <person name="Nozaki H."/>
        </authorList>
    </citation>
    <scope>NUCLEOTIDE SEQUENCE</scope>
    <source>
        <strain evidence="4">NIES-3780</strain>
    </source>
</reference>
<dbReference type="CDD" id="cd00167">
    <property type="entry name" value="SANT"/>
    <property type="match status" value="2"/>
</dbReference>
<evidence type="ECO:0000313" key="5">
    <source>
        <dbReference type="Proteomes" id="UP000747399"/>
    </source>
</evidence>
<feature type="domain" description="Myb-like" evidence="2">
    <location>
        <begin position="661"/>
        <end position="746"/>
    </location>
</feature>
<dbReference type="PROSITE" id="PS51294">
    <property type="entry name" value="HTH_MYB"/>
    <property type="match status" value="1"/>
</dbReference>
<dbReference type="PANTHER" id="PTHR45614">
    <property type="entry name" value="MYB PROTEIN-RELATED"/>
    <property type="match status" value="1"/>
</dbReference>
<dbReference type="InterPro" id="IPR001005">
    <property type="entry name" value="SANT/Myb"/>
</dbReference>
<feature type="region of interest" description="Disordered" evidence="1">
    <location>
        <begin position="150"/>
        <end position="290"/>
    </location>
</feature>
<dbReference type="SUPFAM" id="SSF46689">
    <property type="entry name" value="Homeodomain-like"/>
    <property type="match status" value="1"/>
</dbReference>
<dbReference type="EMBL" id="BNCO01000029">
    <property type="protein sequence ID" value="GIL57863.1"/>
    <property type="molecule type" value="Genomic_DNA"/>
</dbReference>